<keyword evidence="5" id="KW-1133">Transmembrane helix</keyword>
<comment type="cofactor">
    <cofactor evidence="1">
        <name>Mg(2+)</name>
        <dbReference type="ChEBI" id="CHEBI:18420"/>
    </cofactor>
</comment>
<comment type="catalytic activity">
    <reaction evidence="4">
        <text>2 GTP = 3',3'-c-di-GMP + 2 diphosphate</text>
        <dbReference type="Rhea" id="RHEA:24898"/>
        <dbReference type="ChEBI" id="CHEBI:33019"/>
        <dbReference type="ChEBI" id="CHEBI:37565"/>
        <dbReference type="ChEBI" id="CHEBI:58805"/>
        <dbReference type="EC" id="2.7.7.65"/>
    </reaction>
</comment>
<evidence type="ECO:0000259" key="6">
    <source>
        <dbReference type="PROSITE" id="PS50887"/>
    </source>
</evidence>
<feature type="transmembrane region" description="Helical" evidence="5">
    <location>
        <begin position="299"/>
        <end position="318"/>
    </location>
</feature>
<dbReference type="InterPro" id="IPR011623">
    <property type="entry name" value="7TMR_DISM_rcpt_extracell_dom1"/>
</dbReference>
<dbReference type="GO" id="GO:0005886">
    <property type="term" value="C:plasma membrane"/>
    <property type="evidence" value="ECO:0007669"/>
    <property type="project" value="UniProtKB-SubCell"/>
</dbReference>
<proteinExistence type="predicted"/>
<feature type="transmembrane region" description="Helical" evidence="5">
    <location>
        <begin position="330"/>
        <end position="349"/>
    </location>
</feature>
<feature type="transmembrane region" description="Helical" evidence="5">
    <location>
        <begin position="361"/>
        <end position="379"/>
    </location>
</feature>
<dbReference type="InterPro" id="IPR050469">
    <property type="entry name" value="Diguanylate_Cyclase"/>
</dbReference>
<name>A0A1H1WP34_9GAMM</name>
<dbReference type="EC" id="2.7.7.65" evidence="3"/>
<feature type="transmembrane region" description="Helical" evidence="5">
    <location>
        <begin position="211"/>
        <end position="235"/>
    </location>
</feature>
<dbReference type="FunFam" id="3.30.70.270:FF:000001">
    <property type="entry name" value="Diguanylate cyclase domain protein"/>
    <property type="match status" value="1"/>
</dbReference>
<evidence type="ECO:0000313" key="8">
    <source>
        <dbReference type="Proteomes" id="UP000243426"/>
    </source>
</evidence>
<dbReference type="InterPro" id="IPR011622">
    <property type="entry name" value="7TMR_DISM_rcpt_extracell_dom2"/>
</dbReference>
<dbReference type="PANTHER" id="PTHR45138">
    <property type="entry name" value="REGULATORY COMPONENTS OF SENSORY TRANSDUCTION SYSTEM"/>
    <property type="match status" value="1"/>
</dbReference>
<evidence type="ECO:0000256" key="4">
    <source>
        <dbReference type="ARBA" id="ARBA00034247"/>
    </source>
</evidence>
<dbReference type="SMART" id="SM00267">
    <property type="entry name" value="GGDEF"/>
    <property type="match status" value="1"/>
</dbReference>
<feature type="transmembrane region" description="Helical" evidence="5">
    <location>
        <begin position="247"/>
        <end position="264"/>
    </location>
</feature>
<dbReference type="NCBIfam" id="TIGR00254">
    <property type="entry name" value="GGDEF"/>
    <property type="match status" value="1"/>
</dbReference>
<gene>
    <name evidence="7" type="ORF">SAMN05216198_3344</name>
</gene>
<dbReference type="GO" id="GO:0043709">
    <property type="term" value="P:cell adhesion involved in single-species biofilm formation"/>
    <property type="evidence" value="ECO:0007669"/>
    <property type="project" value="TreeGrafter"/>
</dbReference>
<keyword evidence="5" id="KW-0472">Membrane</keyword>
<feature type="transmembrane region" description="Helical" evidence="5">
    <location>
        <begin position="184"/>
        <end position="204"/>
    </location>
</feature>
<feature type="transmembrane region" description="Helical" evidence="5">
    <location>
        <begin position="276"/>
        <end position="293"/>
    </location>
</feature>
<dbReference type="InterPro" id="IPR043128">
    <property type="entry name" value="Rev_trsase/Diguanyl_cyclase"/>
</dbReference>
<dbReference type="Pfam" id="PF07695">
    <property type="entry name" value="7TMR-DISM_7TM"/>
    <property type="match status" value="1"/>
</dbReference>
<protein>
    <recommendedName>
        <fullName evidence="3">diguanylate cyclase</fullName>
        <ecNumber evidence="3">2.7.7.65</ecNumber>
    </recommendedName>
</protein>
<evidence type="ECO:0000256" key="3">
    <source>
        <dbReference type="ARBA" id="ARBA00012528"/>
    </source>
</evidence>
<dbReference type="SUPFAM" id="SSF55073">
    <property type="entry name" value="Nucleotide cyclase"/>
    <property type="match status" value="1"/>
</dbReference>
<dbReference type="EMBL" id="LT629748">
    <property type="protein sequence ID" value="SDS98845.1"/>
    <property type="molecule type" value="Genomic_DNA"/>
</dbReference>
<accession>A0A1H1WP34</accession>
<reference evidence="8" key="1">
    <citation type="submission" date="2016-10" db="EMBL/GenBank/DDBJ databases">
        <authorList>
            <person name="Varghese N."/>
            <person name="Submissions S."/>
        </authorList>
    </citation>
    <scope>NUCLEOTIDE SEQUENCE [LARGE SCALE GENOMIC DNA]</scope>
    <source>
        <strain evidence="8">2SM5</strain>
    </source>
</reference>
<dbReference type="Proteomes" id="UP000243426">
    <property type="component" value="Chromosome I"/>
</dbReference>
<dbReference type="GO" id="GO:0052621">
    <property type="term" value="F:diguanylate cyclase activity"/>
    <property type="evidence" value="ECO:0007669"/>
    <property type="project" value="UniProtKB-EC"/>
</dbReference>
<evidence type="ECO:0000256" key="1">
    <source>
        <dbReference type="ARBA" id="ARBA00001946"/>
    </source>
</evidence>
<organism evidence="7 8">
    <name type="scientific">Halopseudomonas litoralis</name>
    <dbReference type="NCBI Taxonomy" id="797277"/>
    <lineage>
        <taxon>Bacteria</taxon>
        <taxon>Pseudomonadati</taxon>
        <taxon>Pseudomonadota</taxon>
        <taxon>Gammaproteobacteria</taxon>
        <taxon>Pseudomonadales</taxon>
        <taxon>Pseudomonadaceae</taxon>
        <taxon>Halopseudomonas</taxon>
    </lineage>
</organism>
<dbReference type="OrthoDB" id="5289013at2"/>
<feature type="domain" description="GGDEF" evidence="6">
    <location>
        <begin position="429"/>
        <end position="563"/>
    </location>
</feature>
<dbReference type="PANTHER" id="PTHR45138:SF9">
    <property type="entry name" value="DIGUANYLATE CYCLASE DGCM-RELATED"/>
    <property type="match status" value="1"/>
</dbReference>
<dbReference type="PROSITE" id="PS50887">
    <property type="entry name" value="GGDEF"/>
    <property type="match status" value="1"/>
</dbReference>
<dbReference type="CDD" id="cd01949">
    <property type="entry name" value="GGDEF"/>
    <property type="match status" value="1"/>
</dbReference>
<keyword evidence="8" id="KW-1185">Reference proteome</keyword>
<evidence type="ECO:0000256" key="5">
    <source>
        <dbReference type="SAM" id="Phobius"/>
    </source>
</evidence>
<dbReference type="InterPro" id="IPR029787">
    <property type="entry name" value="Nucleotide_cyclase"/>
</dbReference>
<dbReference type="STRING" id="797277.SAMN05216198_3344"/>
<dbReference type="RefSeq" id="WP_090275218.1">
    <property type="nucleotide sequence ID" value="NZ_LT629748.1"/>
</dbReference>
<dbReference type="AlphaFoldDB" id="A0A1H1WP34"/>
<dbReference type="GO" id="GO:1902201">
    <property type="term" value="P:negative regulation of bacterial-type flagellum-dependent cell motility"/>
    <property type="evidence" value="ECO:0007669"/>
    <property type="project" value="TreeGrafter"/>
</dbReference>
<dbReference type="InterPro" id="IPR000160">
    <property type="entry name" value="GGDEF_dom"/>
</dbReference>
<dbReference type="Gene3D" id="3.30.70.270">
    <property type="match status" value="1"/>
</dbReference>
<sequence length="578" mass="64926">MDLHRQLLFVLLLQLVTALAWAEPRVSVDQSQINLTEFRIGYHIDPSRTLTFEEVRTLPFNETGNRTSLGTDARVAWYKLILDNTSDVDQQLFVHLPHAYHLRSVDIYEERDGALVRSELLDLDQIADTDVMYRGTVVYPFTLPAEQSTTLYLRSFSYSHQWFAVEILDEYASRHGLVSINTDIALMVGMLLALVFYNGLLYFATSKKENIFYSLYLISGLVWIALSYGLIASVFDVYGDTIFKLNMSLFTMPIFLLLFMMAIFETKSYYPTEHRFLQGLIALLSGTLIWGFFDISAALKPASSLAAMMMVVTLSVGVSLHRKGHPLVKYFLLGHSFFVLFNGIAVLFYKGLIPPSYLSSHGVGIGIVLEALTLAFVISHRIKLLEDIRASQEELKKQAATDPLTRLYNRRFFFAEANYLLELAKGADTPVSVMILDIDHFKRVNDDYGHGCGDQVLTKLAQTLKEQSRSEDLIARFGGEEFVILLPGADLLEASRCAERIRIAVQALKMTAGVNETVQITVSLGIAEFDMEQESVESALTRADQALYHAKNDGRNRIYHAEPAVITTADLLAEGKSG</sequence>
<evidence type="ECO:0000313" key="7">
    <source>
        <dbReference type="EMBL" id="SDS98845.1"/>
    </source>
</evidence>
<keyword evidence="5" id="KW-0812">Transmembrane</keyword>
<dbReference type="Pfam" id="PF07696">
    <property type="entry name" value="7TMR-DISMED2"/>
    <property type="match status" value="1"/>
</dbReference>
<dbReference type="Pfam" id="PF00990">
    <property type="entry name" value="GGDEF"/>
    <property type="match status" value="1"/>
</dbReference>
<dbReference type="Gene3D" id="2.60.40.2380">
    <property type="match status" value="1"/>
</dbReference>
<comment type="subcellular location">
    <subcellularLocation>
        <location evidence="2">Cell inner membrane</location>
    </subcellularLocation>
</comment>
<evidence type="ECO:0000256" key="2">
    <source>
        <dbReference type="ARBA" id="ARBA00004533"/>
    </source>
</evidence>